<keyword evidence="2" id="KW-1185">Reference proteome</keyword>
<evidence type="ECO:0000313" key="2">
    <source>
        <dbReference type="Proteomes" id="UP000515728"/>
    </source>
</evidence>
<proteinExistence type="predicted"/>
<sequence length="291" mass="31361">MDYEVSTPVPGSVVEAVSWARLPFEPRGWLVDFRRDLAQACRTLTAGPDQVLHAVYSSADRRLSDIENVLSYNLGTGALRAAAAHGLILERSFAAPPTAPHHYRYEIVIDSTPWRCWRSSRLLADLTMDAPLSLFTEPKAGRWWLAARRGEVTTQSNRSEPPEAYALSITVSPPAGWRGSLSGLIKSLADGIVSALHNHTGPVDQIVDRASSIDPTLTAGELTALLARTGPAPLGAVRLLTPWGAGVQWRPADDGIVALDVRVTSGTAPGTVEARAHLVEELTQSRLAQPD</sequence>
<dbReference type="AlphaFoldDB" id="A0A7G7MLM3"/>
<evidence type="ECO:0000313" key="1">
    <source>
        <dbReference type="EMBL" id="QNG53684.1"/>
    </source>
</evidence>
<gene>
    <name evidence="1" type="ORF">H6H00_07000</name>
</gene>
<dbReference type="RefSeq" id="WP_185720511.1">
    <property type="nucleotide sequence ID" value="NZ_BAAAWI010000001.1"/>
</dbReference>
<dbReference type="KEGG" id="ppel:H6H00_07000"/>
<dbReference type="EMBL" id="CP060131">
    <property type="protein sequence ID" value="QNG53684.1"/>
    <property type="molecule type" value="Genomic_DNA"/>
</dbReference>
<reference evidence="1 2" key="1">
    <citation type="submission" date="2020-08" db="EMBL/GenBank/DDBJ databases">
        <authorList>
            <person name="Mo P."/>
        </authorList>
    </citation>
    <scope>NUCLEOTIDE SEQUENCE [LARGE SCALE GENOMIC DNA]</scope>
    <source>
        <strain evidence="1 2">CGMCC 4.1532</strain>
    </source>
</reference>
<accession>A0A7G7MLM3</accession>
<name>A0A7G7MLM3_9PSEU</name>
<dbReference type="Proteomes" id="UP000515728">
    <property type="component" value="Chromosome"/>
</dbReference>
<protein>
    <submittedName>
        <fullName evidence="1">Uncharacterized protein</fullName>
    </submittedName>
</protein>
<organism evidence="1 2">
    <name type="scientific">Pseudonocardia petroleophila</name>
    <dbReference type="NCBI Taxonomy" id="37331"/>
    <lineage>
        <taxon>Bacteria</taxon>
        <taxon>Bacillati</taxon>
        <taxon>Actinomycetota</taxon>
        <taxon>Actinomycetes</taxon>
        <taxon>Pseudonocardiales</taxon>
        <taxon>Pseudonocardiaceae</taxon>
        <taxon>Pseudonocardia</taxon>
    </lineage>
</organism>